<sequence>MKDDIQSLVDSAQKNEADAVAELIERLKPLIHASARRYYFGAESREDLLQEGCLKLLELLDKFDAAKGIPYLGYVKVQLKYFYMEKGKRSKKETSLYDAGDLLEKEAPFIERLPDTSSNVEERLVQTETQMALAAAIQELSAHQRRVILLYYGCGMDMRRIAKQLGVHYQTVVKTKERGLKRLREKLIMNI</sequence>
<dbReference type="KEGG" id="gfe:Gferi_10835"/>
<dbReference type="Proteomes" id="UP000095743">
    <property type="component" value="Chromosome"/>
</dbReference>
<dbReference type="InterPro" id="IPR013325">
    <property type="entry name" value="RNA_pol_sigma_r2"/>
</dbReference>
<protein>
    <recommendedName>
        <fullName evidence="9">RNA polymerase subunit sigma-70</fullName>
    </recommendedName>
</protein>
<dbReference type="Pfam" id="PF04542">
    <property type="entry name" value="Sigma70_r2"/>
    <property type="match status" value="1"/>
</dbReference>
<evidence type="ECO:0000256" key="4">
    <source>
        <dbReference type="ARBA" id="ARBA00023163"/>
    </source>
</evidence>
<dbReference type="RefSeq" id="WP_069976336.1">
    <property type="nucleotide sequence ID" value="NZ_CP017269.1"/>
</dbReference>
<keyword evidence="2" id="KW-0731">Sigma factor</keyword>
<name>A0A1D8GGK2_9FIRM</name>
<feature type="domain" description="RNA polymerase sigma-70 region 2" evidence="5">
    <location>
        <begin position="23"/>
        <end position="70"/>
    </location>
</feature>
<dbReference type="Pfam" id="PF08281">
    <property type="entry name" value="Sigma70_r4_2"/>
    <property type="match status" value="1"/>
</dbReference>
<evidence type="ECO:0000256" key="1">
    <source>
        <dbReference type="ARBA" id="ARBA00023015"/>
    </source>
</evidence>
<dbReference type="EMBL" id="CP017269">
    <property type="protein sequence ID" value="AOT70039.1"/>
    <property type="molecule type" value="Genomic_DNA"/>
</dbReference>
<dbReference type="AlphaFoldDB" id="A0A1D8GGK2"/>
<dbReference type="SUPFAM" id="SSF88946">
    <property type="entry name" value="Sigma2 domain of RNA polymerase sigma factors"/>
    <property type="match status" value="1"/>
</dbReference>
<accession>A0A1D8GGK2</accession>
<dbReference type="InterPro" id="IPR007627">
    <property type="entry name" value="RNA_pol_sigma70_r2"/>
</dbReference>
<evidence type="ECO:0008006" key="9">
    <source>
        <dbReference type="Google" id="ProtNLM"/>
    </source>
</evidence>
<dbReference type="PANTHER" id="PTHR30385">
    <property type="entry name" value="SIGMA FACTOR F FLAGELLAR"/>
    <property type="match status" value="1"/>
</dbReference>
<keyword evidence="3" id="KW-0238">DNA-binding</keyword>
<dbReference type="Gene3D" id="1.10.1740.10">
    <property type="match status" value="1"/>
</dbReference>
<dbReference type="STRING" id="1424294.Gferi_10835"/>
<evidence type="ECO:0000256" key="3">
    <source>
        <dbReference type="ARBA" id="ARBA00023125"/>
    </source>
</evidence>
<evidence type="ECO:0000259" key="6">
    <source>
        <dbReference type="Pfam" id="PF08281"/>
    </source>
</evidence>
<evidence type="ECO:0000313" key="7">
    <source>
        <dbReference type="EMBL" id="AOT70039.1"/>
    </source>
</evidence>
<dbReference type="OrthoDB" id="1730259at2"/>
<dbReference type="GO" id="GO:0006352">
    <property type="term" value="P:DNA-templated transcription initiation"/>
    <property type="evidence" value="ECO:0007669"/>
    <property type="project" value="InterPro"/>
</dbReference>
<dbReference type="SUPFAM" id="SSF88659">
    <property type="entry name" value="Sigma3 and sigma4 domains of RNA polymerase sigma factors"/>
    <property type="match status" value="1"/>
</dbReference>
<dbReference type="NCBIfam" id="TIGR02937">
    <property type="entry name" value="sigma70-ECF"/>
    <property type="match status" value="1"/>
</dbReference>
<gene>
    <name evidence="7" type="ORF">Gferi_10835</name>
</gene>
<keyword evidence="4" id="KW-0804">Transcription</keyword>
<keyword evidence="1" id="KW-0805">Transcription regulation</keyword>
<dbReference type="InterPro" id="IPR036388">
    <property type="entry name" value="WH-like_DNA-bd_sf"/>
</dbReference>
<keyword evidence="8" id="KW-1185">Reference proteome</keyword>
<dbReference type="InterPro" id="IPR013249">
    <property type="entry name" value="RNA_pol_sigma70_r4_t2"/>
</dbReference>
<dbReference type="GO" id="GO:0016987">
    <property type="term" value="F:sigma factor activity"/>
    <property type="evidence" value="ECO:0007669"/>
    <property type="project" value="UniProtKB-KW"/>
</dbReference>
<feature type="domain" description="RNA polymerase sigma factor 70 region 4 type 2" evidence="6">
    <location>
        <begin position="131"/>
        <end position="183"/>
    </location>
</feature>
<dbReference type="InterPro" id="IPR013324">
    <property type="entry name" value="RNA_pol_sigma_r3/r4-like"/>
</dbReference>
<organism evidence="7 8">
    <name type="scientific">Geosporobacter ferrireducens</name>
    <dbReference type="NCBI Taxonomy" id="1424294"/>
    <lineage>
        <taxon>Bacteria</taxon>
        <taxon>Bacillati</taxon>
        <taxon>Bacillota</taxon>
        <taxon>Clostridia</taxon>
        <taxon>Peptostreptococcales</taxon>
        <taxon>Thermotaleaceae</taxon>
        <taxon>Geosporobacter</taxon>
    </lineage>
</organism>
<dbReference type="GO" id="GO:0003677">
    <property type="term" value="F:DNA binding"/>
    <property type="evidence" value="ECO:0007669"/>
    <property type="project" value="UniProtKB-KW"/>
</dbReference>
<dbReference type="Gene3D" id="1.10.10.10">
    <property type="entry name" value="Winged helix-like DNA-binding domain superfamily/Winged helix DNA-binding domain"/>
    <property type="match status" value="1"/>
</dbReference>
<proteinExistence type="predicted"/>
<evidence type="ECO:0000259" key="5">
    <source>
        <dbReference type="Pfam" id="PF04542"/>
    </source>
</evidence>
<dbReference type="InterPro" id="IPR014284">
    <property type="entry name" value="RNA_pol_sigma-70_dom"/>
</dbReference>
<evidence type="ECO:0000256" key="2">
    <source>
        <dbReference type="ARBA" id="ARBA00023082"/>
    </source>
</evidence>
<reference evidence="7 8" key="1">
    <citation type="submission" date="2016-09" db="EMBL/GenBank/DDBJ databases">
        <title>Genomic analysis reveals versatility of anaerobic energy metabolism of Geosporobacter ferrireducens IRF9 of phylum Firmicutes.</title>
        <authorList>
            <person name="Kim S.-J."/>
        </authorList>
    </citation>
    <scope>NUCLEOTIDE SEQUENCE [LARGE SCALE GENOMIC DNA]</scope>
    <source>
        <strain evidence="7 8">IRF9</strain>
    </source>
</reference>
<evidence type="ECO:0000313" key="8">
    <source>
        <dbReference type="Proteomes" id="UP000095743"/>
    </source>
</evidence>